<dbReference type="Proteomes" id="UP001241377">
    <property type="component" value="Unassembled WGS sequence"/>
</dbReference>
<organism evidence="1 2">
    <name type="scientific">Naganishia cerealis</name>
    <dbReference type="NCBI Taxonomy" id="610337"/>
    <lineage>
        <taxon>Eukaryota</taxon>
        <taxon>Fungi</taxon>
        <taxon>Dikarya</taxon>
        <taxon>Basidiomycota</taxon>
        <taxon>Agaricomycotina</taxon>
        <taxon>Tremellomycetes</taxon>
        <taxon>Filobasidiales</taxon>
        <taxon>Filobasidiaceae</taxon>
        <taxon>Naganishia</taxon>
    </lineage>
</organism>
<reference evidence="1" key="1">
    <citation type="submission" date="2023-04" db="EMBL/GenBank/DDBJ databases">
        <title>Draft Genome sequencing of Naganishia species isolated from polar environments using Oxford Nanopore Technology.</title>
        <authorList>
            <person name="Leo P."/>
            <person name="Venkateswaran K."/>
        </authorList>
    </citation>
    <scope>NUCLEOTIDE SEQUENCE</scope>
    <source>
        <strain evidence="1">MNA-CCFEE 5261</strain>
    </source>
</reference>
<proteinExistence type="predicted"/>
<accession>A0ACC2W6C2</accession>
<protein>
    <submittedName>
        <fullName evidence="1">Uncharacterized protein</fullName>
    </submittedName>
</protein>
<name>A0ACC2W6C2_9TREE</name>
<evidence type="ECO:0000313" key="1">
    <source>
        <dbReference type="EMBL" id="KAJ9107023.1"/>
    </source>
</evidence>
<gene>
    <name evidence="1" type="ORF">QFC19_002892</name>
</gene>
<dbReference type="EMBL" id="JASBWR010000026">
    <property type="protein sequence ID" value="KAJ9107023.1"/>
    <property type="molecule type" value="Genomic_DNA"/>
</dbReference>
<keyword evidence="2" id="KW-1185">Reference proteome</keyword>
<sequence>MQSANPPDTPAAEWSQSTLAALRTATAAEDDLRNLSGREQAAAQLAARLAAAGQPALTVDQQLASEAAAHASPARPPPAPAHIDVLPAAATENLTTLVPGSEQKTVPDLSQRVAAPTSLPSHNPFNPEHTPGYVERTTASTGGATPGGTTPGMELPGGWGAVLKTQGASALPHTDSTISQDVTTALHEVGRTAFGLLPESIVDKISYHHAPPPSATSPVTGEQVRETAANVGHTVVGGTINAGAAVGQTAANVGSQVVGGTINAGAAVGQTAANAGTVVRDTTAATAGAVVGGAASLVEQAREALGNLHLPHLPALGGSATQGHPESEVRTTTVAGHQDSAIDQAKNMAAELLGASQSKAEEAYNAVRQSVAPASASTNAGTQPAGWRGTLEGLGERAVTQVAEFGGHSVNPSTHATRDVSLPSEETTGAHPGEHSAGVGALPGSKFATGVAVLPLEHDQGQQQGAAPTGLASRAEETYSAHGQGYAPSGPAIALGGTSADAHPPHRSVTEIIKSGAANANKHSPTSDSSSHVPAAAAAAAGITSPSSEQQQQRHQGYAPSGPAPDLGLHAGTTDTSSSSSYLDDAAHPAQAKQAALSGGGSGGEQYELGALTGAPAAVAARGVDKDVAPAGGLGSSRGEVAEHRATESSRQQQQEEESVSSRGITGLEEGSSSVNASKPITGSSATASSTTIHAAPTHGSGPSSYDLAPPLGAIVGSTPLVSSHTQTDQSKHPLLPGNIPAALSKEPIAAAAAPTSSSTIGSSTNSGINTPGSTLESEPTTTTNLTNATTTGSTSVSAASPFDAARFQAPRPDRVDSHASTTAIMHGKLGNTHHEQETSERSSLKAVAEKELPKTSGPAGTSAPTTHSTSSNTATRAPGSEAGAVGAATSAAVAHTTSTPSATAATQAGNKDLTTANSEPHHTVKEEFASVGHGTLDKPASSVPARQAPKTESSAATPAQGRHVAGAAAAAASSPAPAAGSDHTATQHQRTASGESSGSKRSFFDKSVCIDCFLSLGIAQVQDPSQQALEWINVGVCAVDVKADML</sequence>
<comment type="caution">
    <text evidence="1">The sequence shown here is derived from an EMBL/GenBank/DDBJ whole genome shotgun (WGS) entry which is preliminary data.</text>
</comment>
<evidence type="ECO:0000313" key="2">
    <source>
        <dbReference type="Proteomes" id="UP001241377"/>
    </source>
</evidence>